<sequence>MTRRLRRRALFLCVATIVSGLPVVSAAHAEPVRTPIEAWQRSTSVRLSADSSLTDVDAVSANEVWAVGQQQIWDVWENRGAVGRWNGTGWSEVPIRDATGAGPLRSVSAVSAGQVWTVGDGHDGLPYLGRGDASGFDRVRVPGMRAGDWFGGIDARAGRVVAAGSRDGKGLLLTGQDGKWTFHQIEEKGSLYAVAGSFAVGDTGKAPLIMRYAEGEWTSMELPSIPGGYLRDVYIDSAKRAVAVGGVYGDLGVSEPLALVWNGKRWTRAELPESRARLYGVTGDGKGRFWVSGYDPDHDGEAFLLRNEKKQWEVIRGGPEKTRGSVRLQAVTYLPGKGGVWAVGHVVDAAERYSDVVESFGRSSAK</sequence>
<feature type="chain" id="PRO_5046558601" evidence="1">
    <location>
        <begin position="30"/>
        <end position="366"/>
    </location>
</feature>
<organism evidence="2 3">
    <name type="scientific">Nonomuraea mangrovi</name>
    <dbReference type="NCBI Taxonomy" id="2316207"/>
    <lineage>
        <taxon>Bacteria</taxon>
        <taxon>Bacillati</taxon>
        <taxon>Actinomycetota</taxon>
        <taxon>Actinomycetes</taxon>
        <taxon>Streptosporangiales</taxon>
        <taxon>Streptosporangiaceae</taxon>
        <taxon>Nonomuraea</taxon>
    </lineage>
</organism>
<evidence type="ECO:0000313" key="3">
    <source>
        <dbReference type="Proteomes" id="UP001597368"/>
    </source>
</evidence>
<dbReference type="Proteomes" id="UP001597368">
    <property type="component" value="Unassembled WGS sequence"/>
</dbReference>
<keyword evidence="3" id="KW-1185">Reference proteome</keyword>
<dbReference type="SUPFAM" id="SSF101898">
    <property type="entry name" value="NHL repeat"/>
    <property type="match status" value="1"/>
</dbReference>
<keyword evidence="1" id="KW-0732">Signal</keyword>
<gene>
    <name evidence="2" type="ORF">ACFSKW_41305</name>
</gene>
<evidence type="ECO:0000256" key="1">
    <source>
        <dbReference type="SAM" id="SignalP"/>
    </source>
</evidence>
<accession>A0ABW4TA81</accession>
<comment type="caution">
    <text evidence="2">The sequence shown here is derived from an EMBL/GenBank/DDBJ whole genome shotgun (WGS) entry which is preliminary data.</text>
</comment>
<name>A0ABW4TA81_9ACTN</name>
<evidence type="ECO:0000313" key="2">
    <source>
        <dbReference type="EMBL" id="MFD1937930.1"/>
    </source>
</evidence>
<dbReference type="RefSeq" id="WP_379579537.1">
    <property type="nucleotide sequence ID" value="NZ_JBHUFV010000061.1"/>
</dbReference>
<feature type="signal peptide" evidence="1">
    <location>
        <begin position="1"/>
        <end position="29"/>
    </location>
</feature>
<protein>
    <submittedName>
        <fullName evidence="2">Uncharacterized protein</fullName>
    </submittedName>
</protein>
<reference evidence="3" key="1">
    <citation type="journal article" date="2019" name="Int. J. Syst. Evol. Microbiol.">
        <title>The Global Catalogue of Microorganisms (GCM) 10K type strain sequencing project: providing services to taxonomists for standard genome sequencing and annotation.</title>
        <authorList>
            <consortium name="The Broad Institute Genomics Platform"/>
            <consortium name="The Broad Institute Genome Sequencing Center for Infectious Disease"/>
            <person name="Wu L."/>
            <person name="Ma J."/>
        </authorList>
    </citation>
    <scope>NUCLEOTIDE SEQUENCE [LARGE SCALE GENOMIC DNA]</scope>
    <source>
        <strain evidence="3">ICMP 6774ER</strain>
    </source>
</reference>
<proteinExistence type="predicted"/>
<dbReference type="EMBL" id="JBHUFV010000061">
    <property type="protein sequence ID" value="MFD1937930.1"/>
    <property type="molecule type" value="Genomic_DNA"/>
</dbReference>